<keyword evidence="4" id="KW-0804">Transcription</keyword>
<evidence type="ECO:0000256" key="2">
    <source>
        <dbReference type="ARBA" id="ARBA00023015"/>
    </source>
</evidence>
<evidence type="ECO:0000313" key="7">
    <source>
        <dbReference type="Proteomes" id="UP001595453"/>
    </source>
</evidence>
<keyword evidence="7" id="KW-1185">Reference proteome</keyword>
<evidence type="ECO:0000259" key="5">
    <source>
        <dbReference type="PROSITE" id="PS50931"/>
    </source>
</evidence>
<dbReference type="SUPFAM" id="SSF53850">
    <property type="entry name" value="Periplasmic binding protein-like II"/>
    <property type="match status" value="1"/>
</dbReference>
<keyword evidence="3" id="KW-0238">DNA-binding</keyword>
<dbReference type="InterPro" id="IPR058163">
    <property type="entry name" value="LysR-type_TF_proteobact-type"/>
</dbReference>
<reference evidence="7" key="1">
    <citation type="journal article" date="2019" name="Int. J. Syst. Evol. Microbiol.">
        <title>The Global Catalogue of Microorganisms (GCM) 10K type strain sequencing project: providing services to taxonomists for standard genome sequencing and annotation.</title>
        <authorList>
            <consortium name="The Broad Institute Genomics Platform"/>
            <consortium name="The Broad Institute Genome Sequencing Center for Infectious Disease"/>
            <person name="Wu L."/>
            <person name="Ma J."/>
        </authorList>
    </citation>
    <scope>NUCLEOTIDE SEQUENCE [LARGE SCALE GENOMIC DNA]</scope>
    <source>
        <strain evidence="7">KCTC 42730</strain>
    </source>
</reference>
<gene>
    <name evidence="6" type="ORF">ACFOEE_03290</name>
</gene>
<evidence type="ECO:0000313" key="6">
    <source>
        <dbReference type="EMBL" id="MFC3031547.1"/>
    </source>
</evidence>
<dbReference type="PRINTS" id="PR00039">
    <property type="entry name" value="HTHLYSR"/>
</dbReference>
<evidence type="ECO:0000256" key="4">
    <source>
        <dbReference type="ARBA" id="ARBA00023163"/>
    </source>
</evidence>
<accession>A0ABV7CG19</accession>
<proteinExistence type="inferred from homology"/>
<dbReference type="InterPro" id="IPR036388">
    <property type="entry name" value="WH-like_DNA-bd_sf"/>
</dbReference>
<comment type="similarity">
    <text evidence="1">Belongs to the LysR transcriptional regulatory family.</text>
</comment>
<name>A0ABV7CG19_9GAMM</name>
<dbReference type="RefSeq" id="WP_377120880.1">
    <property type="nucleotide sequence ID" value="NZ_JBHRSD010000006.1"/>
</dbReference>
<dbReference type="EMBL" id="JBHRSD010000006">
    <property type="protein sequence ID" value="MFC3031547.1"/>
    <property type="molecule type" value="Genomic_DNA"/>
</dbReference>
<sequence>MLSLPPLSALRCFEAAARHLSFKLAADELCISPTAVSHQIRNLESHLGCTLFIRHTRAVTLTAAGQTLAQSAQQAFSQLSNAVQTIQHAANQVTVATTHAFASLWLVPKLLEFQQRYPDIRVKLCADDKLNDLALDTSLDCIIRYGSFDATSKSTLLTREKIGLFATPAVVAQINTTGQLKVYTTQWKNPQLPVWPAEELLAAQFGARWQLYYFSDEQQAVQAALHDQGLFFGSELLVAGYITQGWLSAVTVCPLQLGFAYSLLTRKNYTSTAVETFQLWLQQQFQTSDDSAT</sequence>
<evidence type="ECO:0000256" key="3">
    <source>
        <dbReference type="ARBA" id="ARBA00023125"/>
    </source>
</evidence>
<dbReference type="InterPro" id="IPR005119">
    <property type="entry name" value="LysR_subst-bd"/>
</dbReference>
<evidence type="ECO:0000256" key="1">
    <source>
        <dbReference type="ARBA" id="ARBA00009437"/>
    </source>
</evidence>
<dbReference type="Gene3D" id="1.10.10.10">
    <property type="entry name" value="Winged helix-like DNA-binding domain superfamily/Winged helix DNA-binding domain"/>
    <property type="match status" value="1"/>
</dbReference>
<dbReference type="SUPFAM" id="SSF46785">
    <property type="entry name" value="Winged helix' DNA-binding domain"/>
    <property type="match status" value="1"/>
</dbReference>
<dbReference type="Pfam" id="PF00126">
    <property type="entry name" value="HTH_1"/>
    <property type="match status" value="1"/>
</dbReference>
<protein>
    <submittedName>
        <fullName evidence="6">LysR family transcriptional regulator</fullName>
    </submittedName>
</protein>
<dbReference type="PANTHER" id="PTHR30537">
    <property type="entry name" value="HTH-TYPE TRANSCRIPTIONAL REGULATOR"/>
    <property type="match status" value="1"/>
</dbReference>
<dbReference type="InterPro" id="IPR036390">
    <property type="entry name" value="WH_DNA-bd_sf"/>
</dbReference>
<dbReference type="Pfam" id="PF03466">
    <property type="entry name" value="LysR_substrate"/>
    <property type="match status" value="1"/>
</dbReference>
<dbReference type="Gene3D" id="3.40.190.10">
    <property type="entry name" value="Periplasmic binding protein-like II"/>
    <property type="match status" value="2"/>
</dbReference>
<dbReference type="PROSITE" id="PS50931">
    <property type="entry name" value="HTH_LYSR"/>
    <property type="match status" value="1"/>
</dbReference>
<keyword evidence="2" id="KW-0805">Transcription regulation</keyword>
<dbReference type="PANTHER" id="PTHR30537:SF26">
    <property type="entry name" value="GLYCINE CLEAVAGE SYSTEM TRANSCRIPTIONAL ACTIVATOR"/>
    <property type="match status" value="1"/>
</dbReference>
<comment type="caution">
    <text evidence="6">The sequence shown here is derived from an EMBL/GenBank/DDBJ whole genome shotgun (WGS) entry which is preliminary data.</text>
</comment>
<feature type="domain" description="HTH lysR-type" evidence="5">
    <location>
        <begin position="5"/>
        <end position="62"/>
    </location>
</feature>
<organism evidence="6 7">
    <name type="scientific">Pseudoalteromonas fenneropenaei</name>
    <dbReference type="NCBI Taxonomy" id="1737459"/>
    <lineage>
        <taxon>Bacteria</taxon>
        <taxon>Pseudomonadati</taxon>
        <taxon>Pseudomonadota</taxon>
        <taxon>Gammaproteobacteria</taxon>
        <taxon>Alteromonadales</taxon>
        <taxon>Pseudoalteromonadaceae</taxon>
        <taxon>Pseudoalteromonas</taxon>
    </lineage>
</organism>
<dbReference type="InterPro" id="IPR000847">
    <property type="entry name" value="LysR_HTH_N"/>
</dbReference>
<dbReference type="Proteomes" id="UP001595453">
    <property type="component" value="Unassembled WGS sequence"/>
</dbReference>